<dbReference type="Proteomes" id="UP000494165">
    <property type="component" value="Unassembled WGS sequence"/>
</dbReference>
<evidence type="ECO:0000313" key="3">
    <source>
        <dbReference type="Proteomes" id="UP000494165"/>
    </source>
</evidence>
<dbReference type="AlphaFoldDB" id="A0A8S1E0Y1"/>
<proteinExistence type="predicted"/>
<gene>
    <name evidence="2" type="ORF">CLODIP_2_CD10943</name>
</gene>
<reference evidence="2 3" key="1">
    <citation type="submission" date="2020-04" db="EMBL/GenBank/DDBJ databases">
        <authorList>
            <person name="Alioto T."/>
            <person name="Alioto T."/>
            <person name="Gomez Garrido J."/>
        </authorList>
    </citation>
    <scope>NUCLEOTIDE SEQUENCE [LARGE SCALE GENOMIC DNA]</scope>
</reference>
<feature type="region of interest" description="Disordered" evidence="1">
    <location>
        <begin position="1"/>
        <end position="50"/>
    </location>
</feature>
<feature type="non-terminal residue" evidence="2">
    <location>
        <position position="1"/>
    </location>
</feature>
<sequence length="68" mass="7400">MLRKCPAVSVPGRVATTNGPRERDDAGDANCWNGPSESGRHPRKQHQCRLPFSSKKASCHTIGKFVPA</sequence>
<keyword evidence="3" id="KW-1185">Reference proteome</keyword>
<accession>A0A8S1E0Y1</accession>
<evidence type="ECO:0000256" key="1">
    <source>
        <dbReference type="SAM" id="MobiDB-lite"/>
    </source>
</evidence>
<comment type="caution">
    <text evidence="2">The sequence shown here is derived from an EMBL/GenBank/DDBJ whole genome shotgun (WGS) entry which is preliminary data.</text>
</comment>
<name>A0A8S1E0Y1_9INSE</name>
<dbReference type="EMBL" id="CADEPI010000722">
    <property type="protein sequence ID" value="CAB3388231.1"/>
    <property type="molecule type" value="Genomic_DNA"/>
</dbReference>
<protein>
    <submittedName>
        <fullName evidence="2">Uncharacterized protein</fullName>
    </submittedName>
</protein>
<evidence type="ECO:0000313" key="2">
    <source>
        <dbReference type="EMBL" id="CAB3388231.1"/>
    </source>
</evidence>
<organism evidence="2 3">
    <name type="scientific">Cloeon dipterum</name>
    <dbReference type="NCBI Taxonomy" id="197152"/>
    <lineage>
        <taxon>Eukaryota</taxon>
        <taxon>Metazoa</taxon>
        <taxon>Ecdysozoa</taxon>
        <taxon>Arthropoda</taxon>
        <taxon>Hexapoda</taxon>
        <taxon>Insecta</taxon>
        <taxon>Pterygota</taxon>
        <taxon>Palaeoptera</taxon>
        <taxon>Ephemeroptera</taxon>
        <taxon>Pisciforma</taxon>
        <taxon>Baetidae</taxon>
        <taxon>Cloeon</taxon>
    </lineage>
</organism>